<evidence type="ECO:0000256" key="3">
    <source>
        <dbReference type="ARBA" id="ARBA00006324"/>
    </source>
</evidence>
<gene>
    <name evidence="15" type="primary">LOC113519846</name>
</gene>
<accession>A0A6J3CEJ0</accession>
<dbReference type="PANTHER" id="PTHR12128:SF21">
    <property type="entry name" value="N-ACETYLNEURAMINATE LYASE"/>
    <property type="match status" value="1"/>
</dbReference>
<evidence type="ECO:0000256" key="1">
    <source>
        <dbReference type="ARBA" id="ARBA00004496"/>
    </source>
</evidence>
<keyword evidence="7 11" id="KW-0456">Lyase</keyword>
<evidence type="ECO:0000256" key="13">
    <source>
        <dbReference type="PIRSR" id="PIRSR001365-2"/>
    </source>
</evidence>
<dbReference type="CDD" id="cd00408">
    <property type="entry name" value="DHDPS-like"/>
    <property type="match status" value="1"/>
</dbReference>
<comment type="subcellular location">
    <subcellularLocation>
        <location evidence="1">Cytoplasm</location>
    </subcellularLocation>
</comment>
<comment type="catalytic activity">
    <reaction evidence="10">
        <text>aceneuramate = aldehydo-N-acetyl-D-mannosamine + pyruvate</text>
        <dbReference type="Rhea" id="RHEA:23296"/>
        <dbReference type="ChEBI" id="CHEBI:15361"/>
        <dbReference type="ChEBI" id="CHEBI:17122"/>
        <dbReference type="ChEBI" id="CHEBI:173083"/>
        <dbReference type="EC" id="4.1.3.3"/>
    </reaction>
</comment>
<evidence type="ECO:0000313" key="15">
    <source>
        <dbReference type="RefSeq" id="XP_031769529.2"/>
    </source>
</evidence>
<evidence type="ECO:0000256" key="4">
    <source>
        <dbReference type="ARBA" id="ARBA00011881"/>
    </source>
</evidence>
<feature type="active site" description="Schiff-base intermediate with substrate" evidence="12">
    <location>
        <position position="173"/>
    </location>
</feature>
<evidence type="ECO:0000256" key="2">
    <source>
        <dbReference type="ARBA" id="ARBA00004878"/>
    </source>
</evidence>
<dbReference type="InterPro" id="IPR002220">
    <property type="entry name" value="DapA-like"/>
</dbReference>
<feature type="active site" description="Proton donor/acceptor" evidence="12">
    <location>
        <position position="143"/>
    </location>
</feature>
<evidence type="ECO:0000256" key="11">
    <source>
        <dbReference type="PIRNR" id="PIRNR001365"/>
    </source>
</evidence>
<dbReference type="PRINTS" id="PR00146">
    <property type="entry name" value="DHPICSNTHASE"/>
</dbReference>
<evidence type="ECO:0000256" key="12">
    <source>
        <dbReference type="PIRSR" id="PIRSR001365-1"/>
    </source>
</evidence>
<comment type="similarity">
    <text evidence="3">Belongs to the DapA family. NanA subfamily.</text>
</comment>
<dbReference type="PIRSF" id="PIRSF001365">
    <property type="entry name" value="DHDPS"/>
    <property type="match status" value="1"/>
</dbReference>
<comment type="pathway">
    <text evidence="2">Amino-sugar metabolism; N-acetylneuraminate degradation.</text>
</comment>
<evidence type="ECO:0000256" key="5">
    <source>
        <dbReference type="ARBA" id="ARBA00012911"/>
    </source>
</evidence>
<dbReference type="SMART" id="SM01130">
    <property type="entry name" value="DHDPS"/>
    <property type="match status" value="1"/>
</dbReference>
<keyword evidence="14" id="KW-1185">Reference proteome</keyword>
<dbReference type="InParanoid" id="A0A6J3CEJ0"/>
<feature type="binding site" evidence="13">
    <location>
        <position position="210"/>
    </location>
    <ligand>
        <name>pyruvate</name>
        <dbReference type="ChEBI" id="CHEBI:15361"/>
    </ligand>
</feature>
<keyword evidence="8" id="KW-0704">Schiff base</keyword>
<name>A0A6J3CEJ0_GALME</name>
<dbReference type="Gene3D" id="3.20.20.70">
    <property type="entry name" value="Aldolase class I"/>
    <property type="match status" value="1"/>
</dbReference>
<dbReference type="AlphaFoldDB" id="A0A6J3CEJ0"/>
<proteinExistence type="inferred from homology"/>
<evidence type="ECO:0000256" key="8">
    <source>
        <dbReference type="ARBA" id="ARBA00023270"/>
    </source>
</evidence>
<comment type="subunit">
    <text evidence="4">Homotetramer.</text>
</comment>
<dbReference type="PANTHER" id="PTHR12128">
    <property type="entry name" value="DIHYDRODIPICOLINATE SYNTHASE"/>
    <property type="match status" value="1"/>
</dbReference>
<keyword evidence="6" id="KW-0963">Cytoplasm</keyword>
<feature type="binding site" evidence="13">
    <location>
        <position position="52"/>
    </location>
    <ligand>
        <name>pyruvate</name>
        <dbReference type="ChEBI" id="CHEBI:15361"/>
    </ligand>
</feature>
<evidence type="ECO:0000313" key="14">
    <source>
        <dbReference type="Proteomes" id="UP001652740"/>
    </source>
</evidence>
<dbReference type="GO" id="GO:0005737">
    <property type="term" value="C:cytoplasm"/>
    <property type="evidence" value="ECO:0007669"/>
    <property type="project" value="UniProtKB-SubCell"/>
</dbReference>
<dbReference type="KEGG" id="gmw:113519846"/>
<dbReference type="InterPro" id="IPR013785">
    <property type="entry name" value="Aldolase_TIM"/>
</dbReference>
<keyword evidence="9" id="KW-0119">Carbohydrate metabolism</keyword>
<evidence type="ECO:0000256" key="7">
    <source>
        <dbReference type="ARBA" id="ARBA00023239"/>
    </source>
</evidence>
<protein>
    <recommendedName>
        <fullName evidence="5">N-acetylneuraminate lyase</fullName>
        <ecNumber evidence="5">4.1.3.3</ecNumber>
    </recommendedName>
</protein>
<dbReference type="RefSeq" id="XP_031769529.2">
    <property type="nucleotide sequence ID" value="XM_031913669.2"/>
</dbReference>
<reference evidence="15" key="1">
    <citation type="submission" date="2025-08" db="UniProtKB">
        <authorList>
            <consortium name="RefSeq"/>
        </authorList>
    </citation>
    <scope>IDENTIFICATION</scope>
    <source>
        <tissue evidence="15">Whole larvae</tissue>
    </source>
</reference>
<evidence type="ECO:0000256" key="10">
    <source>
        <dbReference type="ARBA" id="ARBA00044906"/>
    </source>
</evidence>
<evidence type="ECO:0000256" key="6">
    <source>
        <dbReference type="ARBA" id="ARBA00022490"/>
    </source>
</evidence>
<dbReference type="GO" id="GO:0008747">
    <property type="term" value="F:N-acetylneuraminate lyase activity"/>
    <property type="evidence" value="ECO:0007669"/>
    <property type="project" value="UniProtKB-EC"/>
</dbReference>
<dbReference type="InterPro" id="IPR020624">
    <property type="entry name" value="Schiff_base-form_aldolases_CS"/>
</dbReference>
<dbReference type="EC" id="4.1.3.3" evidence="5"/>
<dbReference type="PROSITE" id="PS00665">
    <property type="entry name" value="DHDPS_1"/>
    <property type="match status" value="1"/>
</dbReference>
<organism evidence="14 15">
    <name type="scientific">Galleria mellonella</name>
    <name type="common">Greater wax moth</name>
    <dbReference type="NCBI Taxonomy" id="7137"/>
    <lineage>
        <taxon>Eukaryota</taxon>
        <taxon>Metazoa</taxon>
        <taxon>Ecdysozoa</taxon>
        <taxon>Arthropoda</taxon>
        <taxon>Hexapoda</taxon>
        <taxon>Insecta</taxon>
        <taxon>Pterygota</taxon>
        <taxon>Neoptera</taxon>
        <taxon>Endopterygota</taxon>
        <taxon>Lepidoptera</taxon>
        <taxon>Glossata</taxon>
        <taxon>Ditrysia</taxon>
        <taxon>Pyraloidea</taxon>
        <taxon>Pyralidae</taxon>
        <taxon>Galleriinae</taxon>
        <taxon>Galleria</taxon>
    </lineage>
</organism>
<dbReference type="SUPFAM" id="SSF51569">
    <property type="entry name" value="Aldolase"/>
    <property type="match status" value="1"/>
</dbReference>
<sequence length="306" mass="33419">MASIQMADIKGVLAPVFTPVDDDGLLNTRVIPEYARFLNKHGIKGILVGGTTGEAVTLTLDERKDVLQTWIKEAQQFNIKVIAQVGGVPFPEVLAMTMYAEMTGANCIMTLPELFFKPKTCEQLVSYLELVAQAAPSLPLLYYHFPQMTGVDLNMKDLFDMATSKIPNFKGIKADFEVAKEFANLADDQRIFIANHHLLLPTVYGLDSSIATVTNIFPDVVQDLVKLMKAGDDLRSAALQRKLDELVSGITAQGDFVPTMKAAMQLVTGIKVGPPRLPQIPLSDTSVARIADHLKNCGLSLAVSEE</sequence>
<dbReference type="GeneID" id="113519846"/>
<dbReference type="Pfam" id="PF00701">
    <property type="entry name" value="DHDPS"/>
    <property type="match status" value="1"/>
</dbReference>
<dbReference type="Proteomes" id="UP001652740">
    <property type="component" value="Unplaced"/>
</dbReference>
<evidence type="ECO:0000256" key="9">
    <source>
        <dbReference type="ARBA" id="ARBA00023277"/>
    </source>
</evidence>